<reference evidence="14 15" key="1">
    <citation type="submission" date="2012-02" db="EMBL/GenBank/DDBJ databases">
        <title>Improved High-Quality Draft genome of Joostella marina DSM 19592.</title>
        <authorList>
            <consortium name="US DOE Joint Genome Institute (JGI-PGF)"/>
            <person name="Lucas S."/>
            <person name="Copeland A."/>
            <person name="Lapidus A."/>
            <person name="Bruce D."/>
            <person name="Goodwin L."/>
            <person name="Pitluck S."/>
            <person name="Peters L."/>
            <person name="Chertkov O."/>
            <person name="Ovchinnikova G."/>
            <person name="Kyrpides N."/>
            <person name="Mavromatis K."/>
            <person name="Detter J.C."/>
            <person name="Han C."/>
            <person name="Land M."/>
            <person name="Hauser L."/>
            <person name="Markowitz V."/>
            <person name="Cheng J.-F."/>
            <person name="Hugenholtz P."/>
            <person name="Woyke T."/>
            <person name="Wu D."/>
            <person name="Tindall B."/>
            <person name="Brambilla E."/>
            <person name="Klenk H.-P."/>
            <person name="Eisen J.A."/>
        </authorList>
    </citation>
    <scope>NUCLEOTIDE SEQUENCE [LARGE SCALE GENOMIC DNA]</scope>
    <source>
        <strain evidence="14 15">DSM 19592</strain>
    </source>
</reference>
<comment type="catalytic activity">
    <reaction evidence="11">
        <text>L-glutamine + H2O = L-glutamate + NH4(+)</text>
        <dbReference type="Rhea" id="RHEA:15889"/>
        <dbReference type="ChEBI" id="CHEBI:15377"/>
        <dbReference type="ChEBI" id="CHEBI:28938"/>
        <dbReference type="ChEBI" id="CHEBI:29985"/>
        <dbReference type="ChEBI" id="CHEBI:58359"/>
    </reaction>
</comment>
<feature type="binding site" evidence="11">
    <location>
        <position position="73"/>
    </location>
    <ligand>
        <name>Mg(2+)</name>
        <dbReference type="ChEBI" id="CHEBI:18420"/>
    </ligand>
</feature>
<feature type="binding site" evidence="11">
    <location>
        <position position="357"/>
    </location>
    <ligand>
        <name>L-glutamine</name>
        <dbReference type="ChEBI" id="CHEBI:58359"/>
    </ligand>
</feature>
<dbReference type="InterPro" id="IPR004468">
    <property type="entry name" value="CTP_synthase"/>
</dbReference>
<evidence type="ECO:0000313" key="15">
    <source>
        <dbReference type="Proteomes" id="UP000004690"/>
    </source>
</evidence>
<feature type="binding site" evidence="11">
    <location>
        <begin position="190"/>
        <end position="195"/>
    </location>
    <ligand>
        <name>UTP</name>
        <dbReference type="ChEBI" id="CHEBI:46398"/>
    </ligand>
</feature>
<feature type="domain" description="Glutamine amidotransferase" evidence="12">
    <location>
        <begin position="305"/>
        <end position="529"/>
    </location>
</feature>
<comment type="catalytic activity">
    <reaction evidence="11">
        <text>UTP + NH4(+) + ATP = CTP + ADP + phosphate + 2 H(+)</text>
        <dbReference type="Rhea" id="RHEA:16597"/>
        <dbReference type="ChEBI" id="CHEBI:15378"/>
        <dbReference type="ChEBI" id="CHEBI:28938"/>
        <dbReference type="ChEBI" id="CHEBI:30616"/>
        <dbReference type="ChEBI" id="CHEBI:37563"/>
        <dbReference type="ChEBI" id="CHEBI:43474"/>
        <dbReference type="ChEBI" id="CHEBI:46398"/>
        <dbReference type="ChEBI" id="CHEBI:456216"/>
    </reaction>
</comment>
<dbReference type="SUPFAM" id="SSF52317">
    <property type="entry name" value="Class I glutamine amidotransferase-like"/>
    <property type="match status" value="1"/>
</dbReference>
<dbReference type="CDD" id="cd01746">
    <property type="entry name" value="GATase1_CTP_Synthase"/>
    <property type="match status" value="1"/>
</dbReference>
<feature type="binding site" evidence="11">
    <location>
        <position position="244"/>
    </location>
    <ligand>
        <name>ATP</name>
        <dbReference type="ChEBI" id="CHEBI:30616"/>
    </ligand>
</feature>
<dbReference type="PROSITE" id="PS51273">
    <property type="entry name" value="GATASE_TYPE_1"/>
    <property type="match status" value="1"/>
</dbReference>
<evidence type="ECO:0000256" key="1">
    <source>
        <dbReference type="ARBA" id="ARBA00005171"/>
    </source>
</evidence>
<feature type="binding site" evidence="11">
    <location>
        <begin position="190"/>
        <end position="195"/>
    </location>
    <ligand>
        <name>CTP</name>
        <dbReference type="ChEBI" id="CHEBI:37563"/>
        <note>allosteric inhibitor</note>
    </ligand>
</feature>
<feature type="binding site" evidence="11">
    <location>
        <position position="143"/>
    </location>
    <ligand>
        <name>Mg(2+)</name>
        <dbReference type="ChEBI" id="CHEBI:18420"/>
    </ligand>
</feature>
<dbReference type="HOGENOM" id="CLU_011675_5_0_10"/>
<name>I3C0P8_9FLAO</name>
<dbReference type="GO" id="GO:0003883">
    <property type="term" value="F:CTP synthase activity"/>
    <property type="evidence" value="ECO:0007669"/>
    <property type="project" value="UniProtKB-UniRule"/>
</dbReference>
<dbReference type="InterPro" id="IPR029062">
    <property type="entry name" value="Class_I_gatase-like"/>
</dbReference>
<dbReference type="HAMAP" id="MF_01227">
    <property type="entry name" value="PyrG"/>
    <property type="match status" value="1"/>
</dbReference>
<dbReference type="RefSeq" id="WP_008615905.1">
    <property type="nucleotide sequence ID" value="NZ_JH651380.1"/>
</dbReference>
<gene>
    <name evidence="11" type="primary">pyrG</name>
    <name evidence="14" type="ORF">JoomaDRAFT_0131</name>
</gene>
<evidence type="ECO:0000313" key="14">
    <source>
        <dbReference type="EMBL" id="EIJ37191.1"/>
    </source>
</evidence>
<feature type="binding site" evidence="11">
    <location>
        <begin position="16"/>
        <end position="21"/>
    </location>
    <ligand>
        <name>ATP</name>
        <dbReference type="ChEBI" id="CHEBI:30616"/>
    </ligand>
</feature>
<evidence type="ECO:0000256" key="6">
    <source>
        <dbReference type="ARBA" id="ARBA00022840"/>
    </source>
</evidence>
<dbReference type="Proteomes" id="UP000004690">
    <property type="component" value="Unassembled WGS sequence"/>
</dbReference>
<feature type="domain" description="CTP synthase N-terminal" evidence="13">
    <location>
        <begin position="5"/>
        <end position="269"/>
    </location>
</feature>
<dbReference type="CDD" id="cd03113">
    <property type="entry name" value="CTPS_N"/>
    <property type="match status" value="1"/>
</dbReference>
<feature type="active site" evidence="11">
    <location>
        <position position="512"/>
    </location>
</feature>
<keyword evidence="9 11" id="KW-0665">Pyrimidine biosynthesis</keyword>
<keyword evidence="6 11" id="KW-0067">ATP-binding</keyword>
<feature type="binding site" evidence="11">
    <location>
        <position position="15"/>
    </location>
    <ligand>
        <name>UTP</name>
        <dbReference type="ChEBI" id="CHEBI:46398"/>
    </ligand>
</feature>
<dbReference type="OrthoDB" id="9801107at2"/>
<comment type="caution">
    <text evidence="11">Lacks conserved residue(s) required for the propagation of feature annotation.</text>
</comment>
<keyword evidence="5 11" id="KW-0547">Nucleotide-binding</keyword>
<evidence type="ECO:0000256" key="11">
    <source>
        <dbReference type="HAMAP-Rule" id="MF_01227"/>
    </source>
</evidence>
<feature type="binding site" evidence="11">
    <location>
        <position position="465"/>
    </location>
    <ligand>
        <name>L-glutamine</name>
        <dbReference type="ChEBI" id="CHEBI:58359"/>
    </ligand>
</feature>
<comment type="catalytic activity">
    <reaction evidence="10 11">
        <text>UTP + L-glutamine + ATP + H2O = CTP + L-glutamate + ADP + phosphate + 2 H(+)</text>
        <dbReference type="Rhea" id="RHEA:26426"/>
        <dbReference type="ChEBI" id="CHEBI:15377"/>
        <dbReference type="ChEBI" id="CHEBI:15378"/>
        <dbReference type="ChEBI" id="CHEBI:29985"/>
        <dbReference type="ChEBI" id="CHEBI:30616"/>
        <dbReference type="ChEBI" id="CHEBI:37563"/>
        <dbReference type="ChEBI" id="CHEBI:43474"/>
        <dbReference type="ChEBI" id="CHEBI:46398"/>
        <dbReference type="ChEBI" id="CHEBI:58359"/>
        <dbReference type="ChEBI" id="CHEBI:456216"/>
        <dbReference type="EC" id="6.3.4.2"/>
    </reaction>
</comment>
<dbReference type="eggNOG" id="COG0504">
    <property type="taxonomic scope" value="Bacteria"/>
</dbReference>
<dbReference type="GO" id="GO:0005524">
    <property type="term" value="F:ATP binding"/>
    <property type="evidence" value="ECO:0007669"/>
    <property type="project" value="UniProtKB-KW"/>
</dbReference>
<dbReference type="GO" id="GO:0046872">
    <property type="term" value="F:metal ion binding"/>
    <property type="evidence" value="ECO:0007669"/>
    <property type="project" value="UniProtKB-KW"/>
</dbReference>
<keyword evidence="8 11" id="KW-0315">Glutamine amidotransferase</keyword>
<keyword evidence="7 11" id="KW-0460">Magnesium</keyword>
<proteinExistence type="inferred from homology"/>
<dbReference type="Pfam" id="PF00117">
    <property type="entry name" value="GATase"/>
    <property type="match status" value="1"/>
</dbReference>
<dbReference type="Gene3D" id="3.40.50.300">
    <property type="entry name" value="P-loop containing nucleotide triphosphate hydrolases"/>
    <property type="match status" value="1"/>
</dbReference>
<dbReference type="InterPro" id="IPR017456">
    <property type="entry name" value="CTP_synthase_N"/>
</dbReference>
<feature type="binding site" evidence="11">
    <location>
        <position position="73"/>
    </location>
    <ligand>
        <name>ATP</name>
        <dbReference type="ChEBI" id="CHEBI:30616"/>
    </ligand>
</feature>
<feature type="binding site" evidence="11">
    <location>
        <position position="226"/>
    </location>
    <ligand>
        <name>UTP</name>
        <dbReference type="ChEBI" id="CHEBI:46398"/>
    </ligand>
</feature>
<dbReference type="NCBIfam" id="NF003792">
    <property type="entry name" value="PRK05380.1"/>
    <property type="match status" value="1"/>
</dbReference>
<protein>
    <recommendedName>
        <fullName evidence="11">CTP synthase</fullName>
        <ecNumber evidence="11">6.3.4.2</ecNumber>
    </recommendedName>
    <alternativeName>
        <fullName evidence="11">Cytidine 5'-triphosphate synthase</fullName>
    </alternativeName>
    <alternativeName>
        <fullName evidence="11">Cytidine triphosphate synthetase</fullName>
        <shortName evidence="11">CTP synthetase</shortName>
        <shortName evidence="11">CTPS</shortName>
    </alternativeName>
    <alternativeName>
        <fullName evidence="11">UTP--ammonia ligase</fullName>
    </alternativeName>
</protein>
<comment type="miscellaneous">
    <text evidence="11">CTPSs have evolved a hybrid strategy for distinguishing between UTP and CTP. The overlapping regions of the product feedback inhibitory and substrate sites recognize a common feature in both compounds, the triphosphate moiety. To differentiate isosteric substrate and product pyrimidine rings, an additional pocket far from the expected kinase/ligase catalytic site, specifically recognizes the cytosine and ribose portions of the product inhibitor.</text>
</comment>
<evidence type="ECO:0000256" key="10">
    <source>
        <dbReference type="ARBA" id="ARBA00047781"/>
    </source>
</evidence>
<evidence type="ECO:0000256" key="5">
    <source>
        <dbReference type="ARBA" id="ARBA00022741"/>
    </source>
</evidence>
<dbReference type="Pfam" id="PF06418">
    <property type="entry name" value="CTP_synth_N"/>
    <property type="match status" value="1"/>
</dbReference>
<dbReference type="FunFam" id="3.40.50.880:FF:000002">
    <property type="entry name" value="CTP synthase"/>
    <property type="match status" value="1"/>
</dbReference>
<feature type="region of interest" description="Amidoligase domain" evidence="11">
    <location>
        <begin position="1"/>
        <end position="269"/>
    </location>
</feature>
<dbReference type="STRING" id="926559.JoomaDRAFT_0131"/>
<dbReference type="SUPFAM" id="SSF52540">
    <property type="entry name" value="P-loop containing nucleoside triphosphate hydrolases"/>
    <property type="match status" value="1"/>
</dbReference>
<evidence type="ECO:0000256" key="8">
    <source>
        <dbReference type="ARBA" id="ARBA00022962"/>
    </source>
</evidence>
<dbReference type="EC" id="6.3.4.2" evidence="11"/>
<evidence type="ECO:0000259" key="13">
    <source>
        <dbReference type="Pfam" id="PF06418"/>
    </source>
</evidence>
<comment type="activity regulation">
    <text evidence="11">Allosterically activated by GTP, when glutamine is the substrate; GTP has no effect on the reaction when ammonia is the substrate. The allosteric effector GTP functions by stabilizing the protein conformation that binds the tetrahedral intermediate(s) formed during glutamine hydrolysis. Inhibited by the product CTP, via allosteric rather than competitive inhibition.</text>
</comment>
<dbReference type="PANTHER" id="PTHR11550">
    <property type="entry name" value="CTP SYNTHASE"/>
    <property type="match status" value="1"/>
</dbReference>
<dbReference type="PANTHER" id="PTHR11550:SF0">
    <property type="entry name" value="CTP SYNTHASE-RELATED"/>
    <property type="match status" value="1"/>
</dbReference>
<dbReference type="InterPro" id="IPR017926">
    <property type="entry name" value="GATASE"/>
</dbReference>
<comment type="subunit">
    <text evidence="11">Homotetramer.</text>
</comment>
<keyword evidence="15" id="KW-1185">Reference proteome</keyword>
<dbReference type="FunFam" id="3.40.50.300:FF:000009">
    <property type="entry name" value="CTP synthase"/>
    <property type="match status" value="1"/>
</dbReference>
<feature type="binding site" evidence="11">
    <location>
        <begin position="150"/>
        <end position="152"/>
    </location>
    <ligand>
        <name>CTP</name>
        <dbReference type="ChEBI" id="CHEBI:37563"/>
        <note>allosteric inhibitor</note>
    </ligand>
</feature>
<dbReference type="GO" id="GO:0097268">
    <property type="term" value="C:cytoophidium"/>
    <property type="evidence" value="ECO:0007669"/>
    <property type="project" value="UniProtKB-ARBA"/>
</dbReference>
<dbReference type="GO" id="GO:0004359">
    <property type="term" value="F:glutaminase activity"/>
    <property type="evidence" value="ECO:0007669"/>
    <property type="project" value="RHEA"/>
</dbReference>
<feature type="binding site" evidence="11">
    <location>
        <position position="408"/>
    </location>
    <ligand>
        <name>L-glutamine</name>
        <dbReference type="ChEBI" id="CHEBI:58359"/>
    </ligand>
</feature>
<feature type="binding site" evidence="11">
    <location>
        <position position="56"/>
    </location>
    <ligand>
        <name>L-glutamine</name>
        <dbReference type="ChEBI" id="CHEBI:58359"/>
    </ligand>
</feature>
<dbReference type="EMBL" id="JH651380">
    <property type="protein sequence ID" value="EIJ37191.1"/>
    <property type="molecule type" value="Genomic_DNA"/>
</dbReference>
<dbReference type="GO" id="GO:0019856">
    <property type="term" value="P:pyrimidine nucleobase biosynthetic process"/>
    <property type="evidence" value="ECO:0007669"/>
    <property type="project" value="TreeGrafter"/>
</dbReference>
<comment type="function">
    <text evidence="11">Catalyzes the ATP-dependent amination of UTP to CTP with either L-glutamine or ammonia as the source of nitrogen. Regulates intracellular CTP levels through interactions with the four ribonucleotide triphosphates.</text>
</comment>
<dbReference type="InterPro" id="IPR027417">
    <property type="entry name" value="P-loop_NTPase"/>
</dbReference>
<evidence type="ECO:0000256" key="7">
    <source>
        <dbReference type="ARBA" id="ARBA00022842"/>
    </source>
</evidence>
<feature type="binding site" evidence="11">
    <location>
        <position position="15"/>
    </location>
    <ligand>
        <name>CTP</name>
        <dbReference type="ChEBI" id="CHEBI:37563"/>
        <note>allosteric inhibitor</note>
    </ligand>
</feature>
<evidence type="ECO:0000256" key="2">
    <source>
        <dbReference type="ARBA" id="ARBA00007533"/>
    </source>
</evidence>
<feature type="binding site" evidence="11">
    <location>
        <position position="226"/>
    </location>
    <ligand>
        <name>CTP</name>
        <dbReference type="ChEBI" id="CHEBI:37563"/>
        <note>allosteric inhibitor</note>
    </ligand>
</feature>
<feature type="binding site" evidence="11">
    <location>
        <begin position="385"/>
        <end position="388"/>
    </location>
    <ligand>
        <name>L-glutamine</name>
        <dbReference type="ChEBI" id="CHEBI:58359"/>
    </ligand>
</feature>
<dbReference type="GO" id="GO:0042802">
    <property type="term" value="F:identical protein binding"/>
    <property type="evidence" value="ECO:0007669"/>
    <property type="project" value="TreeGrafter"/>
</dbReference>
<evidence type="ECO:0000256" key="4">
    <source>
        <dbReference type="ARBA" id="ARBA00022723"/>
    </source>
</evidence>
<dbReference type="Gene3D" id="3.40.50.880">
    <property type="match status" value="1"/>
</dbReference>
<organism evidence="14 15">
    <name type="scientific">Galbibacter orientalis DSM 19592</name>
    <dbReference type="NCBI Taxonomy" id="926559"/>
    <lineage>
        <taxon>Bacteria</taxon>
        <taxon>Pseudomonadati</taxon>
        <taxon>Bacteroidota</taxon>
        <taxon>Flavobacteriia</taxon>
        <taxon>Flavobacteriales</taxon>
        <taxon>Flavobacteriaceae</taxon>
        <taxon>Galbibacter</taxon>
    </lineage>
</organism>
<comment type="pathway">
    <text evidence="1 11">Pyrimidine metabolism; CTP biosynthesis via de novo pathway; CTP from UDP: step 2/2.</text>
</comment>
<evidence type="ECO:0000256" key="9">
    <source>
        <dbReference type="ARBA" id="ARBA00022975"/>
    </source>
</evidence>
<feature type="active site" evidence="11">
    <location>
        <position position="510"/>
    </location>
</feature>
<keyword evidence="4 11" id="KW-0479">Metal-binding</keyword>
<sequence>MADTKYIFVTGGVTSSLGKGIIAASLAKLLQARGYKTTIQKLDPYINVDPGTLNPYEHGECYVTDDGAETDLDLGHYERFLNVNTSQANNVTTGRIYQSVIEKERKGEFLGKTVQVVPHITNEIKERIQVLGKSGEYDIVITEIGGTVGDIESLPYIESVRQLMWELGDNNGLVIHLTLVPYLSAAGELKTKPTQHSVKTLMESGIKADILVCRTEHELSDDLREKLALFCNVKREAVIQSIDASTIYDVPNMMLDEGLDKVVLKKLALKDDSQPDLSRWNQFLNRHKNPQDEVHIGLVGKYVELQDSYKSILEAFIHAGAENEVKVKVEYIHSEYIDEDVLQNKISKLDGVLVAPGFGERGIEGKIEVIKYAREYNIPFLGICLGMQMAVIEFARNVLNIKDANSTEMNPDTANPVIDLMEEQKDITHMGGTMRLGAWDCNLAEGSLVSSVYGANKISERHRHRYEFNDNYKEQIEAAGLKATGLNPETGLVEVVELPSHPWFVGVQYHPEYKSTVANPHPLFVGFVKSALAHKQNK</sequence>
<dbReference type="InterPro" id="IPR033828">
    <property type="entry name" value="GATase1_CTP_Synthase"/>
</dbReference>
<dbReference type="GO" id="GO:0044210">
    <property type="term" value="P:'de novo' CTP biosynthetic process"/>
    <property type="evidence" value="ECO:0007669"/>
    <property type="project" value="UniProtKB-UniRule"/>
</dbReference>
<evidence type="ECO:0000259" key="12">
    <source>
        <dbReference type="Pfam" id="PF00117"/>
    </source>
</evidence>
<dbReference type="UniPathway" id="UPA00159">
    <property type="reaction ID" value="UER00277"/>
</dbReference>
<accession>I3C0P8</accession>
<keyword evidence="3 11" id="KW-0436">Ligase</keyword>
<feature type="active site" description="Nucleophile; for glutamine hydrolysis" evidence="11">
    <location>
        <position position="384"/>
    </location>
</feature>
<dbReference type="NCBIfam" id="TIGR00337">
    <property type="entry name" value="PyrG"/>
    <property type="match status" value="1"/>
</dbReference>
<dbReference type="AlphaFoldDB" id="I3C0P8"/>
<comment type="similarity">
    <text evidence="2 11">Belongs to the CTP synthase family.</text>
</comment>
<evidence type="ECO:0000256" key="3">
    <source>
        <dbReference type="ARBA" id="ARBA00022598"/>
    </source>
</evidence>
<dbReference type="GO" id="GO:0005829">
    <property type="term" value="C:cytosol"/>
    <property type="evidence" value="ECO:0007669"/>
    <property type="project" value="TreeGrafter"/>
</dbReference>